<feature type="transmembrane region" description="Helical" evidence="1">
    <location>
        <begin position="59"/>
        <end position="81"/>
    </location>
</feature>
<dbReference type="OrthoDB" id="7843623at2"/>
<evidence type="ECO:0000313" key="3">
    <source>
        <dbReference type="Proteomes" id="UP000076577"/>
    </source>
</evidence>
<reference evidence="2 3" key="1">
    <citation type="journal article" date="2016" name="Front. Microbiol.">
        <title>Comparative Genomic Analysis Reveals a Diverse Repertoire of Genes Involved in Prokaryote-Eukaryote Interactions within the Pseudovibrio Genus.</title>
        <authorList>
            <person name="Romano S."/>
            <person name="Fernandez-Guerra A."/>
            <person name="Reen F.J."/>
            <person name="Glockner F.O."/>
            <person name="Crowley S.P."/>
            <person name="O'Sullivan O."/>
            <person name="Cotter P.D."/>
            <person name="Adams C."/>
            <person name="Dobson A.D."/>
            <person name="O'Gara F."/>
        </authorList>
    </citation>
    <scope>NUCLEOTIDE SEQUENCE [LARGE SCALE GENOMIC DNA]</scope>
    <source>
        <strain evidence="2 3">Ad2</strain>
    </source>
</reference>
<evidence type="ECO:0000256" key="1">
    <source>
        <dbReference type="SAM" id="Phobius"/>
    </source>
</evidence>
<keyword evidence="1" id="KW-1133">Transmembrane helix</keyword>
<comment type="caution">
    <text evidence="2">The sequence shown here is derived from an EMBL/GenBank/DDBJ whole genome shotgun (WGS) entry which is preliminary data.</text>
</comment>
<sequence>MPGVFVELMKRVPSFQFLLHAYIRLLAVLMLFAGLNYWSVILGASLIDGFLFENVGIQVQSTVVCFAILDLVTAIGLWLLSSWGTVMWLFRSLAQVVMYSVFPMVFGRSPGEVVFYISAIALYLVLLYLAEREERA</sequence>
<accession>A0A165WPB5</accession>
<keyword evidence="1" id="KW-0472">Membrane</keyword>
<dbReference type="EMBL" id="LMCB01000044">
    <property type="protein sequence ID" value="KZL16756.1"/>
    <property type="molecule type" value="Genomic_DNA"/>
</dbReference>
<dbReference type="Pfam" id="PF19660">
    <property type="entry name" value="DUF6163"/>
    <property type="match status" value="1"/>
</dbReference>
<dbReference type="RefSeq" id="WP_068008408.1">
    <property type="nucleotide sequence ID" value="NZ_FOFM01000004.1"/>
</dbReference>
<dbReference type="InterPro" id="IPR046161">
    <property type="entry name" value="DUF6163"/>
</dbReference>
<feature type="transmembrane region" description="Helical" evidence="1">
    <location>
        <begin position="113"/>
        <end position="130"/>
    </location>
</feature>
<proteinExistence type="predicted"/>
<keyword evidence="3" id="KW-1185">Reference proteome</keyword>
<keyword evidence="1" id="KW-0812">Transmembrane</keyword>
<dbReference type="Proteomes" id="UP000076577">
    <property type="component" value="Unassembled WGS sequence"/>
</dbReference>
<feature type="transmembrane region" description="Helical" evidence="1">
    <location>
        <begin position="88"/>
        <end position="107"/>
    </location>
</feature>
<dbReference type="AlphaFoldDB" id="A0A165WPB5"/>
<organism evidence="2 3">
    <name type="scientific">Pseudovibrio axinellae</name>
    <dbReference type="NCBI Taxonomy" id="989403"/>
    <lineage>
        <taxon>Bacteria</taxon>
        <taxon>Pseudomonadati</taxon>
        <taxon>Pseudomonadota</taxon>
        <taxon>Alphaproteobacteria</taxon>
        <taxon>Hyphomicrobiales</taxon>
        <taxon>Stappiaceae</taxon>
        <taxon>Pseudovibrio</taxon>
    </lineage>
</organism>
<gene>
    <name evidence="2" type="ORF">PsAD2_03373</name>
</gene>
<feature type="transmembrane region" description="Helical" evidence="1">
    <location>
        <begin position="21"/>
        <end position="47"/>
    </location>
</feature>
<name>A0A165WPB5_9HYPH</name>
<dbReference type="PATRIC" id="fig|989403.3.peg.3624"/>
<evidence type="ECO:0000313" key="2">
    <source>
        <dbReference type="EMBL" id="KZL16756.1"/>
    </source>
</evidence>
<protein>
    <submittedName>
        <fullName evidence="2">Uncharacterized protein</fullName>
    </submittedName>
</protein>
<dbReference type="STRING" id="989403.SAMN05421798_104137"/>